<accession>A0A8V0X8V1</accession>
<dbReference type="Ensembl" id="ENSGALT00010007601.1">
    <property type="protein sequence ID" value="ENSGALP00010004532.1"/>
    <property type="gene ID" value="ENSGALG00010003244.1"/>
</dbReference>
<dbReference type="Proteomes" id="UP000000539">
    <property type="component" value="Chromosome 3"/>
</dbReference>
<evidence type="ECO:0000313" key="2">
    <source>
        <dbReference type="Ensembl" id="ENSGALP00010004532.1"/>
    </source>
</evidence>
<keyword evidence="1" id="KW-0812">Transmembrane</keyword>
<feature type="transmembrane region" description="Helical" evidence="1">
    <location>
        <begin position="6"/>
        <end position="25"/>
    </location>
</feature>
<organism evidence="2 3">
    <name type="scientific">Gallus gallus</name>
    <name type="common">Chicken</name>
    <dbReference type="NCBI Taxonomy" id="9031"/>
    <lineage>
        <taxon>Eukaryota</taxon>
        <taxon>Metazoa</taxon>
        <taxon>Chordata</taxon>
        <taxon>Craniata</taxon>
        <taxon>Vertebrata</taxon>
        <taxon>Euteleostomi</taxon>
        <taxon>Archelosauria</taxon>
        <taxon>Archosauria</taxon>
        <taxon>Dinosauria</taxon>
        <taxon>Saurischia</taxon>
        <taxon>Theropoda</taxon>
        <taxon>Coelurosauria</taxon>
        <taxon>Aves</taxon>
        <taxon>Neognathae</taxon>
        <taxon>Galloanserae</taxon>
        <taxon>Galliformes</taxon>
        <taxon>Phasianidae</taxon>
        <taxon>Phasianinae</taxon>
        <taxon>Gallus</taxon>
    </lineage>
</organism>
<keyword evidence="3" id="KW-1185">Reference proteome</keyword>
<proteinExistence type="predicted"/>
<keyword evidence="1" id="KW-1133">Transmembrane helix</keyword>
<dbReference type="AlphaFoldDB" id="A0A8V0X8V1"/>
<name>A0A8V0X8V1_CHICK</name>
<protein>
    <submittedName>
        <fullName evidence="2">Uncharacterized protein</fullName>
    </submittedName>
</protein>
<evidence type="ECO:0000313" key="3">
    <source>
        <dbReference type="Proteomes" id="UP000000539"/>
    </source>
</evidence>
<evidence type="ECO:0000256" key="1">
    <source>
        <dbReference type="SAM" id="Phobius"/>
    </source>
</evidence>
<sequence length="151" mass="17678">MFLLRVACWAAYVAIFLFLYVCSVGHKGIRHRCRWTFLRKRPRLIDHLTSRAHGLAIRPAPALLFPTSFDSLKGAKIFRMFTQFVTYFPPPIKYNKNRTVCFCPSPLKRASNTHFSVVSLKRVEYIINLNHPPIQKNPECCTDLLRECRFF</sequence>
<reference evidence="2" key="3">
    <citation type="submission" date="2025-09" db="UniProtKB">
        <authorList>
            <consortium name="Ensembl"/>
        </authorList>
    </citation>
    <scope>IDENTIFICATION</scope>
    <source>
        <strain evidence="2">broiler</strain>
    </source>
</reference>
<keyword evidence="1" id="KW-0472">Membrane</keyword>
<reference evidence="2" key="2">
    <citation type="submission" date="2025-08" db="UniProtKB">
        <authorList>
            <consortium name="Ensembl"/>
        </authorList>
    </citation>
    <scope>IDENTIFICATION</scope>
    <source>
        <strain evidence="2">broiler</strain>
    </source>
</reference>
<reference evidence="2" key="1">
    <citation type="submission" date="2020-11" db="EMBL/GenBank/DDBJ databases">
        <title>Gallus gallus (Chicken) genome, bGalGal1, GRCg7b, maternal haplotype autosomes + Z &amp; W.</title>
        <authorList>
            <person name="Warren W."/>
            <person name="Formenti G."/>
            <person name="Fedrigo O."/>
            <person name="Haase B."/>
            <person name="Mountcastle J."/>
            <person name="Balacco J."/>
            <person name="Tracey A."/>
            <person name="Schneider V."/>
            <person name="Okimoto R."/>
            <person name="Cheng H."/>
            <person name="Hawken R."/>
            <person name="Howe K."/>
            <person name="Jarvis E.D."/>
        </authorList>
    </citation>
    <scope>NUCLEOTIDE SEQUENCE [LARGE SCALE GENOMIC DNA]</scope>
    <source>
        <strain evidence="2">Broiler</strain>
    </source>
</reference>